<evidence type="ECO:0000256" key="3">
    <source>
        <dbReference type="ARBA" id="ARBA00022833"/>
    </source>
</evidence>
<evidence type="ECO:0000256" key="1">
    <source>
        <dbReference type="ARBA" id="ARBA00022723"/>
    </source>
</evidence>
<keyword evidence="3" id="KW-0862">Zinc</keyword>
<evidence type="ECO:0000259" key="5">
    <source>
        <dbReference type="PROSITE" id="PS50966"/>
    </source>
</evidence>
<dbReference type="KEGG" id="aprc:113874849"/>
<gene>
    <name evidence="7" type="primary">LOC113874849</name>
</gene>
<name>A0A8B8MNR5_ABRPR</name>
<organism evidence="6 7">
    <name type="scientific">Abrus precatorius</name>
    <name type="common">Indian licorice</name>
    <name type="synonym">Glycine abrus</name>
    <dbReference type="NCBI Taxonomy" id="3816"/>
    <lineage>
        <taxon>Eukaryota</taxon>
        <taxon>Viridiplantae</taxon>
        <taxon>Streptophyta</taxon>
        <taxon>Embryophyta</taxon>
        <taxon>Tracheophyta</taxon>
        <taxon>Spermatophyta</taxon>
        <taxon>Magnoliopsida</taxon>
        <taxon>eudicotyledons</taxon>
        <taxon>Gunneridae</taxon>
        <taxon>Pentapetalae</taxon>
        <taxon>rosids</taxon>
        <taxon>fabids</taxon>
        <taxon>Fabales</taxon>
        <taxon>Fabaceae</taxon>
        <taxon>Papilionoideae</taxon>
        <taxon>50 kb inversion clade</taxon>
        <taxon>NPAAA clade</taxon>
        <taxon>indigoferoid/millettioid clade</taxon>
        <taxon>Abreae</taxon>
        <taxon>Abrus</taxon>
    </lineage>
</organism>
<evidence type="ECO:0000256" key="4">
    <source>
        <dbReference type="PROSITE-ProRule" id="PRU00325"/>
    </source>
</evidence>
<dbReference type="InterPro" id="IPR006564">
    <property type="entry name" value="Znf_PMZ"/>
</dbReference>
<keyword evidence="2 4" id="KW-0863">Zinc-finger</keyword>
<evidence type="ECO:0000313" key="6">
    <source>
        <dbReference type="Proteomes" id="UP000694853"/>
    </source>
</evidence>
<dbReference type="SMART" id="SM00575">
    <property type="entry name" value="ZnF_PMZ"/>
    <property type="match status" value="1"/>
</dbReference>
<dbReference type="PANTHER" id="PTHR31973:SF195">
    <property type="entry name" value="MUDR FAMILY TRANSPOSASE"/>
    <property type="match status" value="1"/>
</dbReference>
<keyword evidence="1" id="KW-0479">Metal-binding</keyword>
<dbReference type="PANTHER" id="PTHR31973">
    <property type="entry name" value="POLYPROTEIN, PUTATIVE-RELATED"/>
    <property type="match status" value="1"/>
</dbReference>
<dbReference type="GeneID" id="113874849"/>
<dbReference type="RefSeq" id="XP_027368864.1">
    <property type="nucleotide sequence ID" value="XM_027513063.1"/>
</dbReference>
<dbReference type="GO" id="GO:0008270">
    <property type="term" value="F:zinc ion binding"/>
    <property type="evidence" value="ECO:0007669"/>
    <property type="project" value="UniProtKB-KW"/>
</dbReference>
<feature type="domain" description="SWIM-type" evidence="5">
    <location>
        <begin position="317"/>
        <end position="349"/>
    </location>
</feature>
<keyword evidence="6" id="KW-1185">Reference proteome</keyword>
<sequence>MATFDSKKLQLAILSDESINMKLLIHEQRHPPSGTIEFEEIYEDSDDEEEEDEPHLVGLHPYGEPPFMHDLDIDAMNVSEFPEYTNLGSVVKLDAAQAYRNEELIPNVDGTHLYGKYKGVLLVAVAQDENQNILQIAFVVVEDDVGLISDPYHESIIVAIRRSNGQWKLLKAFHMYCIRHIVANFLRRFKVPNLHKLVVHMGYSRTEHEFNIHYERIQERGQIYTNWLNEIPREKWVLAFDGGHRWGHMTTNLAECINSVLKGSEAYARKNVGHLLSKNITSRLQSNEHGSRNLRVTQFDRCNEAFDVQDLSNTEEYRVHLRQNYCDCGNLQTDRYPCRHVIAACCSQNIDWRAYVNEVYTINEVCNVYKKEFGIVGNESRWCKYRGPKLCPNPALKCTLIGRLKSTCFLNAMDMRPMRCPPRCSLYRGENHSRNRCPNAAGPSS</sequence>
<protein>
    <submittedName>
        <fullName evidence="7">Uncharacterized protein LOC113874849</fullName>
    </submittedName>
</protein>
<dbReference type="Pfam" id="PF04434">
    <property type="entry name" value="SWIM"/>
    <property type="match status" value="1"/>
</dbReference>
<dbReference type="InterPro" id="IPR007527">
    <property type="entry name" value="Znf_SWIM"/>
</dbReference>
<evidence type="ECO:0000256" key="2">
    <source>
        <dbReference type="ARBA" id="ARBA00022771"/>
    </source>
</evidence>
<dbReference type="PROSITE" id="PS50966">
    <property type="entry name" value="ZF_SWIM"/>
    <property type="match status" value="1"/>
</dbReference>
<dbReference type="OrthoDB" id="683469at2759"/>
<dbReference type="AlphaFoldDB" id="A0A8B8MNR5"/>
<accession>A0A8B8MNR5</accession>
<proteinExistence type="predicted"/>
<reference evidence="6" key="1">
    <citation type="journal article" date="2019" name="Toxins">
        <title>Detection of Abrin-Like and Prepropulchellin-Like Toxin Genes and Transcripts Using Whole Genome Sequencing and Full-Length Transcript Sequencing of Abrus precatorius.</title>
        <authorList>
            <person name="Hovde B.T."/>
            <person name="Daligault H.E."/>
            <person name="Hanschen E.R."/>
            <person name="Kunde Y.A."/>
            <person name="Johnson M.B."/>
            <person name="Starkenburg S.R."/>
            <person name="Johnson S.L."/>
        </authorList>
    </citation>
    <scope>NUCLEOTIDE SEQUENCE [LARGE SCALE GENOMIC DNA]</scope>
</reference>
<evidence type="ECO:0000313" key="7">
    <source>
        <dbReference type="RefSeq" id="XP_027368864.1"/>
    </source>
</evidence>
<dbReference type="Proteomes" id="UP000694853">
    <property type="component" value="Unplaced"/>
</dbReference>
<reference evidence="7" key="2">
    <citation type="submission" date="2025-08" db="UniProtKB">
        <authorList>
            <consortium name="RefSeq"/>
        </authorList>
    </citation>
    <scope>IDENTIFICATION</scope>
    <source>
        <tissue evidence="7">Young leaves</tissue>
    </source>
</reference>